<accession>A0AAE4AK09</accession>
<keyword evidence="1 2" id="KW-0732">Signal</keyword>
<protein>
    <submittedName>
        <fullName evidence="3">Iron(III) transport system substrate-binding protein</fullName>
    </submittedName>
</protein>
<feature type="chain" id="PRO_5041916410" evidence="2">
    <location>
        <begin position="24"/>
        <end position="403"/>
    </location>
</feature>
<feature type="signal peptide" evidence="2">
    <location>
        <begin position="1"/>
        <end position="23"/>
    </location>
</feature>
<keyword evidence="4" id="KW-1185">Reference proteome</keyword>
<sequence length="403" mass="45397">MKRKLWLSLTLTGMMAISLSACGSSGTAEMAKTEESTAAVQDTEEEMTLEELVAAAQAEATAQGAGRFTVYASTSRVEKMLDAFTKTYGIEGDFYHESGQDMYTKLTTELEAKVTDSADVAFLQDAYLMQTQLRNYDYLTNYVPPFLKEDIHQEEQDPLVCYYYNKLFIYNHTDGAAPVTNVWELTEDSYKGKIFMKDLSKESINKNFFAMLTRDDWAEKLAAAYQEHYGTELKLDEDCPNAGYQFIKSFLPNVSYGTGDGDIATNISNGNGGNMALIVYSKLRDDSVLQENLTVSAYEDTQPLPFSGFMYPVYLQMIRSTDRPYTAKLFIYFMMSEEGFQSAFQTKATDIGTYSGNSKVMSLEGDRELEFWKKCLVIEDPQHLQKAYAEGVLDFITFAAANH</sequence>
<dbReference type="PROSITE" id="PS51257">
    <property type="entry name" value="PROKAR_LIPOPROTEIN"/>
    <property type="match status" value="1"/>
</dbReference>
<evidence type="ECO:0000313" key="3">
    <source>
        <dbReference type="EMBL" id="MDQ0152393.1"/>
    </source>
</evidence>
<evidence type="ECO:0000256" key="1">
    <source>
        <dbReference type="ARBA" id="ARBA00022729"/>
    </source>
</evidence>
<name>A0AAE4AK09_9FIRM</name>
<gene>
    <name evidence="3" type="ORF">J2S20_001082</name>
</gene>
<evidence type="ECO:0000256" key="2">
    <source>
        <dbReference type="SAM" id="SignalP"/>
    </source>
</evidence>
<comment type="caution">
    <text evidence="3">The sequence shown here is derived from an EMBL/GenBank/DDBJ whole genome shotgun (WGS) entry which is preliminary data.</text>
</comment>
<dbReference type="AlphaFoldDB" id="A0AAE4AK09"/>
<dbReference type="Proteomes" id="UP001241537">
    <property type="component" value="Unassembled WGS sequence"/>
</dbReference>
<reference evidence="3" key="1">
    <citation type="submission" date="2023-07" db="EMBL/GenBank/DDBJ databases">
        <title>Genomic Encyclopedia of Type Strains, Phase IV (KMG-IV): sequencing the most valuable type-strain genomes for metagenomic binning, comparative biology and taxonomic classification.</title>
        <authorList>
            <person name="Goeker M."/>
        </authorList>
    </citation>
    <scope>NUCLEOTIDE SEQUENCE</scope>
    <source>
        <strain evidence="3">DSM 19659</strain>
    </source>
</reference>
<dbReference type="EMBL" id="JAUSTO010000005">
    <property type="protein sequence ID" value="MDQ0152393.1"/>
    <property type="molecule type" value="Genomic_DNA"/>
</dbReference>
<dbReference type="Gene3D" id="3.40.190.10">
    <property type="entry name" value="Periplasmic binding protein-like II"/>
    <property type="match status" value="2"/>
</dbReference>
<proteinExistence type="predicted"/>
<dbReference type="SUPFAM" id="SSF53850">
    <property type="entry name" value="Periplasmic binding protein-like II"/>
    <property type="match status" value="1"/>
</dbReference>
<evidence type="ECO:0000313" key="4">
    <source>
        <dbReference type="Proteomes" id="UP001241537"/>
    </source>
</evidence>
<dbReference type="PANTHER" id="PTHR30006">
    <property type="entry name" value="THIAMINE-BINDING PERIPLASMIC PROTEIN-RELATED"/>
    <property type="match status" value="1"/>
</dbReference>
<organism evidence="3 4">
    <name type="scientific">Moryella indoligenes</name>
    <dbReference type="NCBI Taxonomy" id="371674"/>
    <lineage>
        <taxon>Bacteria</taxon>
        <taxon>Bacillati</taxon>
        <taxon>Bacillota</taxon>
        <taxon>Clostridia</taxon>
        <taxon>Lachnospirales</taxon>
        <taxon>Lachnospiraceae</taxon>
        <taxon>Moryella</taxon>
    </lineage>
</organism>
<dbReference type="PANTHER" id="PTHR30006:SF2">
    <property type="entry name" value="ABC TRANSPORTER SUBSTRATE-BINDING PROTEIN"/>
    <property type="match status" value="1"/>
</dbReference>
<dbReference type="RefSeq" id="WP_307254016.1">
    <property type="nucleotide sequence ID" value="NZ_JAUSTO010000005.1"/>
</dbReference>